<keyword evidence="1 3" id="KW-0808">Transferase</keyword>
<dbReference type="InterPro" id="IPR020568">
    <property type="entry name" value="Ribosomal_Su5_D2-typ_SF"/>
</dbReference>
<gene>
    <name evidence="3" type="ORF">CLV72_10745</name>
</gene>
<evidence type="ECO:0000259" key="2">
    <source>
        <dbReference type="Pfam" id="PF00288"/>
    </source>
</evidence>
<evidence type="ECO:0000313" key="3">
    <source>
        <dbReference type="EMBL" id="PRX96522.1"/>
    </source>
</evidence>
<keyword evidence="1 3" id="KW-0418">Kinase</keyword>
<dbReference type="RefSeq" id="WP_106249771.1">
    <property type="nucleotide sequence ID" value="NZ_PVZC01000007.1"/>
</dbReference>
<comment type="caution">
    <text evidence="3">The sequence shown here is derived from an EMBL/GenBank/DDBJ whole genome shotgun (WGS) entry which is preliminary data.</text>
</comment>
<dbReference type="OrthoDB" id="4548147at2"/>
<dbReference type="GO" id="GO:0016301">
    <property type="term" value="F:kinase activity"/>
    <property type="evidence" value="ECO:0007669"/>
    <property type="project" value="UniProtKB-KW"/>
</dbReference>
<proteinExistence type="predicted"/>
<dbReference type="SUPFAM" id="SSF54211">
    <property type="entry name" value="Ribosomal protein S5 domain 2-like"/>
    <property type="match status" value="1"/>
</dbReference>
<feature type="domain" description="GHMP kinase N-terminal" evidence="2">
    <location>
        <begin position="73"/>
        <end position="138"/>
    </location>
</feature>
<dbReference type="InterPro" id="IPR012363">
    <property type="entry name" value="PduX"/>
</dbReference>
<dbReference type="Gene3D" id="3.30.230.10">
    <property type="match status" value="1"/>
</dbReference>
<evidence type="ECO:0000256" key="1">
    <source>
        <dbReference type="ARBA" id="ARBA00022777"/>
    </source>
</evidence>
<accession>A0A2T0PYD0</accession>
<reference evidence="3 4" key="1">
    <citation type="submission" date="2018-03" db="EMBL/GenBank/DDBJ databases">
        <title>Genomic Encyclopedia of Archaeal and Bacterial Type Strains, Phase II (KMG-II): from individual species to whole genera.</title>
        <authorList>
            <person name="Goeker M."/>
        </authorList>
    </citation>
    <scope>NUCLEOTIDE SEQUENCE [LARGE SCALE GENOMIC DNA]</scope>
    <source>
        <strain evidence="3 4">DSM 45601</strain>
    </source>
</reference>
<dbReference type="Pfam" id="PF00288">
    <property type="entry name" value="GHMP_kinases_N"/>
    <property type="match status" value="1"/>
</dbReference>
<protein>
    <submittedName>
        <fullName evidence="3">Threonine kinase</fullName>
    </submittedName>
</protein>
<dbReference type="InterPro" id="IPR006204">
    <property type="entry name" value="GHMP_kinase_N_dom"/>
</dbReference>
<dbReference type="GO" id="GO:0005524">
    <property type="term" value="F:ATP binding"/>
    <property type="evidence" value="ECO:0007669"/>
    <property type="project" value="InterPro"/>
</dbReference>
<dbReference type="AlphaFoldDB" id="A0A2T0PYD0"/>
<keyword evidence="4" id="KW-1185">Reference proteome</keyword>
<sequence length="301" mass="31995">MNGTVRAPFARFNRLVGVSSCFGTFGELLQGADPDGTDFLVTMPIACWTTVRFTLEPDVPGIRVYPAHKYKAVRLARAMLSEAGYAGGGRIVVHSGIPEGKGLASSTADLVATARAIANTLGTPVGPRAVERLLRGIEPSDGVMYDAVTAFDHRRVALRGVLGSLPALTIVALDEGGAVDTVRFNQLAKPYTASQRREYAGLLDALAAAVAEHDLRTVGRIATRSAELNQHLHTKRTFTRLRAAAEELDLLGVLTAHSGTVAGLLIADSDPDYRSKRDAAERACLVLAGNATVYHSLGFQC</sequence>
<name>A0A2T0PYD0_9ACTN</name>
<organism evidence="3 4">
    <name type="scientific">Allonocardiopsis opalescens</name>
    <dbReference type="NCBI Taxonomy" id="1144618"/>
    <lineage>
        <taxon>Bacteria</taxon>
        <taxon>Bacillati</taxon>
        <taxon>Actinomycetota</taxon>
        <taxon>Actinomycetes</taxon>
        <taxon>Streptosporangiales</taxon>
        <taxon>Allonocardiopsis</taxon>
    </lineage>
</organism>
<dbReference type="InterPro" id="IPR014721">
    <property type="entry name" value="Ribsml_uS5_D2-typ_fold_subgr"/>
</dbReference>
<evidence type="ECO:0000313" key="4">
    <source>
        <dbReference type="Proteomes" id="UP000237846"/>
    </source>
</evidence>
<dbReference type="EMBL" id="PVZC01000007">
    <property type="protein sequence ID" value="PRX96522.1"/>
    <property type="molecule type" value="Genomic_DNA"/>
</dbReference>
<dbReference type="Proteomes" id="UP000237846">
    <property type="component" value="Unassembled WGS sequence"/>
</dbReference>
<dbReference type="PIRSF" id="PIRSF033887">
    <property type="entry name" value="PduX"/>
    <property type="match status" value="1"/>
</dbReference>